<dbReference type="EMBL" id="CP004388">
    <property type="protein sequence ID" value="AJD53293.1"/>
    <property type="molecule type" value="Genomic_DNA"/>
</dbReference>
<evidence type="ECO:0000313" key="1">
    <source>
        <dbReference type="EMBL" id="AJD53293.1"/>
    </source>
</evidence>
<dbReference type="SUPFAM" id="SSF141868">
    <property type="entry name" value="EAL domain-like"/>
    <property type="match status" value="1"/>
</dbReference>
<dbReference type="InterPro" id="IPR035919">
    <property type="entry name" value="EAL_sf"/>
</dbReference>
<proteinExistence type="predicted"/>
<dbReference type="Gene3D" id="3.20.20.450">
    <property type="entry name" value="EAL domain"/>
    <property type="match status" value="1"/>
</dbReference>
<organism evidence="1 2">
    <name type="scientific">Thalassospira xiamenensis M-5 = DSM 17429</name>
    <dbReference type="NCBI Taxonomy" id="1123366"/>
    <lineage>
        <taxon>Bacteria</taxon>
        <taxon>Pseudomonadati</taxon>
        <taxon>Pseudomonadota</taxon>
        <taxon>Alphaproteobacteria</taxon>
        <taxon>Rhodospirillales</taxon>
        <taxon>Thalassospiraceae</taxon>
        <taxon>Thalassospira</taxon>
    </lineage>
</organism>
<sequence length="396" mass="44977">MLASIQKSGLHKPDHCAFVLDFTSVPTTRSRTVFCSFVRYFQYGCLQNLTPRILSDHTFVLTMPNDQRSRMEELVENVRTFLLARRYGGLDCKVFDLSEEASAFALCCVGHMRAITRENAEDFLDFYLAPPKNVTQLGQLVEIERIIGQADISMHIRSQLIWELLPESTPALAGEEFWVSIAAMEEISGKEILNDEWMFARFTELLDNRVLSYVTKENYTGDVARFLNLNPVAVVSANFQRMIKTIPSRQLRKLTVEIPLLMWRNNPKVRQGILSRFQRHGIRLAFDRVPLSRLTQLLAKETEIADFIKLHVADCEPDEIRQTLDQCSPDLINKIVFCRCETVAQIEAGVQAGVSYFQGYGLAGFLDAPVEIERVLGKATAKDLPRARLALGRARA</sequence>
<name>A0AB72UGJ5_9PROT</name>
<reference evidence="1 2" key="1">
    <citation type="journal article" date="2012" name="J. Bacteriol.">
        <title>Genome sequence of Thalassospira xiamenensis type strain M-5.</title>
        <authorList>
            <person name="Lai Q."/>
            <person name="Shao Z."/>
        </authorList>
    </citation>
    <scope>NUCLEOTIDE SEQUENCE [LARGE SCALE GENOMIC DNA]</scope>
    <source>
        <strain evidence="1 2">M-5</strain>
    </source>
</reference>
<evidence type="ECO:0000313" key="2">
    <source>
        <dbReference type="Proteomes" id="UP000007127"/>
    </source>
</evidence>
<dbReference type="AlphaFoldDB" id="A0AB72UGJ5"/>
<accession>A0AB72UGJ5</accession>
<dbReference type="Proteomes" id="UP000007127">
    <property type="component" value="Chromosome"/>
</dbReference>
<evidence type="ECO:0008006" key="3">
    <source>
        <dbReference type="Google" id="ProtNLM"/>
    </source>
</evidence>
<protein>
    <recommendedName>
        <fullName evidence="3">EAL domain-containing protein</fullName>
    </recommendedName>
</protein>
<dbReference type="KEGG" id="txi:TH3_15945"/>
<gene>
    <name evidence="1" type="ORF">TH3_15945</name>
</gene>